<evidence type="ECO:0000313" key="2">
    <source>
        <dbReference type="EMBL" id="PIP68808.1"/>
    </source>
</evidence>
<dbReference type="Pfam" id="PF07963">
    <property type="entry name" value="N_methyl"/>
    <property type="match status" value="1"/>
</dbReference>
<evidence type="ECO:0000313" key="3">
    <source>
        <dbReference type="Proteomes" id="UP000229176"/>
    </source>
</evidence>
<reference evidence="2 3" key="1">
    <citation type="submission" date="2017-09" db="EMBL/GenBank/DDBJ databases">
        <title>Depth-based differentiation of microbial function through sediment-hosted aquifers and enrichment of novel symbionts in the deep terrestrial subsurface.</title>
        <authorList>
            <person name="Probst A.J."/>
            <person name="Ladd B."/>
            <person name="Jarett J.K."/>
            <person name="Geller-Mcgrath D.E."/>
            <person name="Sieber C.M."/>
            <person name="Emerson J.B."/>
            <person name="Anantharaman K."/>
            <person name="Thomas B.C."/>
            <person name="Malmstrom R."/>
            <person name="Stieglmeier M."/>
            <person name="Klingl A."/>
            <person name="Woyke T."/>
            <person name="Ryan C.M."/>
            <person name="Banfield J.F."/>
        </authorList>
    </citation>
    <scope>NUCLEOTIDE SEQUENCE [LARGE SCALE GENOMIC DNA]</scope>
    <source>
        <strain evidence="2">CG22_combo_CG10-13_8_21_14_all_32_8</strain>
    </source>
</reference>
<dbReference type="NCBIfam" id="TIGR02532">
    <property type="entry name" value="IV_pilin_GFxxxE"/>
    <property type="match status" value="1"/>
</dbReference>
<comment type="caution">
    <text evidence="2">The sequence shown here is derived from an EMBL/GenBank/DDBJ whole genome shotgun (WGS) entry which is preliminary data.</text>
</comment>
<dbReference type="EMBL" id="PCTI01000047">
    <property type="protein sequence ID" value="PIP68808.1"/>
    <property type="molecule type" value="Genomic_DNA"/>
</dbReference>
<dbReference type="InterPro" id="IPR012902">
    <property type="entry name" value="N_methyl_site"/>
</dbReference>
<keyword evidence="1" id="KW-1133">Transmembrane helix</keyword>
<dbReference type="Proteomes" id="UP000229176">
    <property type="component" value="Unassembled WGS sequence"/>
</dbReference>
<name>A0A2H0CHG6_9BACT</name>
<feature type="transmembrane region" description="Helical" evidence="1">
    <location>
        <begin position="38"/>
        <end position="60"/>
    </location>
</feature>
<protein>
    <recommendedName>
        <fullName evidence="4">Type II secretion system protein GspI C-terminal domain-containing protein</fullName>
    </recommendedName>
</protein>
<dbReference type="AlphaFoldDB" id="A0A2H0CHG6"/>
<accession>A0A2H0CHG6</accession>
<proteinExistence type="predicted"/>
<evidence type="ECO:0008006" key="4">
    <source>
        <dbReference type="Google" id="ProtNLM"/>
    </source>
</evidence>
<gene>
    <name evidence="2" type="ORF">COW91_02820</name>
</gene>
<dbReference type="PROSITE" id="PS00409">
    <property type="entry name" value="PROKAR_NTER_METHYL"/>
    <property type="match status" value="1"/>
</dbReference>
<sequence length="160" mass="18134">MIKKYFKKNNKLATGFTPTPKIFGVSLRGKRGFTLVETLIAISIFSVSIVSMMSVLGGGVSDINYAKSKMTAIYIAQEGIEYVRNQRDNYVLYNENGWEKFIESSPDIKCPDPSDTKFLRTCNINTDINNEVKVSSDVFWVQKGVTHDVILTEDLFNWVE</sequence>
<keyword evidence="1" id="KW-0812">Transmembrane</keyword>
<organism evidence="2 3">
    <name type="scientific">Candidatus Nomurabacteria bacterium CG22_combo_CG10-13_8_21_14_all_32_8</name>
    <dbReference type="NCBI Taxonomy" id="1974732"/>
    <lineage>
        <taxon>Bacteria</taxon>
        <taxon>Candidatus Nomuraibacteriota</taxon>
    </lineage>
</organism>
<evidence type="ECO:0000256" key="1">
    <source>
        <dbReference type="SAM" id="Phobius"/>
    </source>
</evidence>
<keyword evidence="1" id="KW-0472">Membrane</keyword>